<feature type="compositionally biased region" description="Low complexity" evidence="1">
    <location>
        <begin position="35"/>
        <end position="67"/>
    </location>
</feature>
<reference evidence="4 5" key="1">
    <citation type="submission" date="2019-02" db="EMBL/GenBank/DDBJ databases">
        <title>Paracoccus subflavus sp. nov., isolated from marine sediment of the Pacific Ocean.</title>
        <authorList>
            <person name="Zhang G."/>
        </authorList>
    </citation>
    <scope>NUCLEOTIDE SEQUENCE [LARGE SCALE GENOMIC DNA]</scope>
    <source>
        <strain evidence="4 5">GY0581</strain>
    </source>
</reference>
<dbReference type="EMBL" id="SISK01000001">
    <property type="protein sequence ID" value="TBN43800.1"/>
    <property type="molecule type" value="Genomic_DNA"/>
</dbReference>
<accession>A0A4Q9G6Y5</accession>
<feature type="region of interest" description="Disordered" evidence="1">
    <location>
        <begin position="34"/>
        <end position="73"/>
    </location>
</feature>
<dbReference type="OrthoDB" id="517560at2"/>
<sequence>MTSSKTLFIAAVAVSLLSSPLLAQDTQFQLPEQCGASPAAGGMAASGNMPSGGMQGSDMGSGNQSGSMSGGMGSGMMGMMGMGDMKMENMPEHVQENMRRMMATMPAMHQGMMNENADVAFACGMIAHHQGAIDMAQVALEYGQDETMRALAEEIIAAQTTEIEEMTTWLAENAK</sequence>
<name>A0A4Q9G6Y5_9RHOB</name>
<dbReference type="PANTHER" id="PTHR36933">
    <property type="entry name" value="SLL0788 PROTEIN"/>
    <property type="match status" value="1"/>
</dbReference>
<proteinExistence type="predicted"/>
<comment type="caution">
    <text evidence="4">The sequence shown here is derived from an EMBL/GenBank/DDBJ whole genome shotgun (WGS) entry which is preliminary data.</text>
</comment>
<dbReference type="InterPro" id="IPR005183">
    <property type="entry name" value="DUF305_CopM-like"/>
</dbReference>
<feature type="domain" description="DUF305" evidence="3">
    <location>
        <begin position="84"/>
        <end position="170"/>
    </location>
</feature>
<evidence type="ECO:0000313" key="5">
    <source>
        <dbReference type="Proteomes" id="UP000293520"/>
    </source>
</evidence>
<evidence type="ECO:0000259" key="3">
    <source>
        <dbReference type="Pfam" id="PF03713"/>
    </source>
</evidence>
<dbReference type="Pfam" id="PF03713">
    <property type="entry name" value="DUF305"/>
    <property type="match status" value="1"/>
</dbReference>
<evidence type="ECO:0000256" key="2">
    <source>
        <dbReference type="SAM" id="SignalP"/>
    </source>
</evidence>
<gene>
    <name evidence="4" type="ORF">EYE42_01295</name>
</gene>
<evidence type="ECO:0000313" key="4">
    <source>
        <dbReference type="EMBL" id="TBN43800.1"/>
    </source>
</evidence>
<dbReference type="PANTHER" id="PTHR36933:SF1">
    <property type="entry name" value="SLL0788 PROTEIN"/>
    <property type="match status" value="1"/>
</dbReference>
<keyword evidence="2" id="KW-0732">Signal</keyword>
<protein>
    <submittedName>
        <fullName evidence="4">DUF305 domain-containing protein</fullName>
    </submittedName>
</protein>
<dbReference type="AlphaFoldDB" id="A0A4Q9G6Y5"/>
<feature type="chain" id="PRO_5020388051" evidence="2">
    <location>
        <begin position="24"/>
        <end position="175"/>
    </location>
</feature>
<feature type="signal peptide" evidence="2">
    <location>
        <begin position="1"/>
        <end position="23"/>
    </location>
</feature>
<dbReference type="InterPro" id="IPR012347">
    <property type="entry name" value="Ferritin-like"/>
</dbReference>
<organism evidence="4 5">
    <name type="scientific">Paracoccus subflavus</name>
    <dbReference type="NCBI Taxonomy" id="2528244"/>
    <lineage>
        <taxon>Bacteria</taxon>
        <taxon>Pseudomonadati</taxon>
        <taxon>Pseudomonadota</taxon>
        <taxon>Alphaproteobacteria</taxon>
        <taxon>Rhodobacterales</taxon>
        <taxon>Paracoccaceae</taxon>
        <taxon>Paracoccus</taxon>
    </lineage>
</organism>
<dbReference type="Proteomes" id="UP000293520">
    <property type="component" value="Unassembled WGS sequence"/>
</dbReference>
<evidence type="ECO:0000256" key="1">
    <source>
        <dbReference type="SAM" id="MobiDB-lite"/>
    </source>
</evidence>
<keyword evidence="5" id="KW-1185">Reference proteome</keyword>
<dbReference type="Gene3D" id="1.20.1260.10">
    <property type="match status" value="1"/>
</dbReference>